<dbReference type="PANTHER" id="PTHR37813">
    <property type="entry name" value="FELS-2 PROPHAGE PROTEIN"/>
    <property type="match status" value="1"/>
</dbReference>
<accession>A0A317Z2M0</accession>
<dbReference type="AlphaFoldDB" id="A0A317Z2M0"/>
<evidence type="ECO:0000313" key="3">
    <source>
        <dbReference type="Proteomes" id="UP000246351"/>
    </source>
</evidence>
<dbReference type="Proteomes" id="UP000246351">
    <property type="component" value="Unassembled WGS sequence"/>
</dbReference>
<proteinExistence type="predicted"/>
<feature type="region of interest" description="Disordered" evidence="1">
    <location>
        <begin position="92"/>
        <end position="120"/>
    </location>
</feature>
<sequence>QEGMKGLKRQLGVINSEMKANLSAFDKSEKSMQSYETKINGLNQRLKVQKQMFNQAETELKQLNANYQSAKVNIKGVEKAYLDLAEANKKNKAALDKSNMSLKESVSELKKSEAQYKRLN</sequence>
<evidence type="ECO:0000313" key="2">
    <source>
        <dbReference type="EMBL" id="PWZ93655.1"/>
    </source>
</evidence>
<dbReference type="SUPFAM" id="SSF57997">
    <property type="entry name" value="Tropomyosin"/>
    <property type="match status" value="1"/>
</dbReference>
<dbReference type="EMBL" id="QEIV01002393">
    <property type="protein sequence ID" value="PWZ93655.1"/>
    <property type="molecule type" value="Genomic_DNA"/>
</dbReference>
<organism evidence="2 3">
    <name type="scientific">Staphylococcus pseudintermedius</name>
    <dbReference type="NCBI Taxonomy" id="283734"/>
    <lineage>
        <taxon>Bacteria</taxon>
        <taxon>Bacillati</taxon>
        <taxon>Bacillota</taxon>
        <taxon>Bacilli</taxon>
        <taxon>Bacillales</taxon>
        <taxon>Staphylococcaceae</taxon>
        <taxon>Staphylococcus</taxon>
        <taxon>Staphylococcus intermedius group</taxon>
    </lineage>
</organism>
<gene>
    <name evidence="2" type="ORF">DD924_19240</name>
</gene>
<feature type="non-terminal residue" evidence="2">
    <location>
        <position position="1"/>
    </location>
</feature>
<name>A0A317Z2M0_STAPS</name>
<reference evidence="2 3" key="1">
    <citation type="journal article" date="2018" name="Vet. Microbiol.">
        <title>Clonal diversity and geographic distribution of methicillin-resistant Staphylococcus pseudintermedius from Australian animals: Discovery of novel sequence types.</title>
        <authorList>
            <person name="Worthing K.A."/>
            <person name="Abraham S."/>
            <person name="Coombs G.W."/>
            <person name="Pang S."/>
            <person name="Saputra S."/>
            <person name="Jordan D."/>
            <person name="Trott D.J."/>
            <person name="Norris J.M."/>
        </authorList>
    </citation>
    <scope>NUCLEOTIDE SEQUENCE [LARGE SCALE GENOMIC DNA]</scope>
    <source>
        <strain evidence="2 3">ST71 3</strain>
    </source>
</reference>
<feature type="compositionally biased region" description="Basic and acidic residues" evidence="1">
    <location>
        <begin position="105"/>
        <end position="120"/>
    </location>
</feature>
<comment type="caution">
    <text evidence="2">The sequence shown here is derived from an EMBL/GenBank/DDBJ whole genome shotgun (WGS) entry which is preliminary data.</text>
</comment>
<feature type="non-terminal residue" evidence="2">
    <location>
        <position position="120"/>
    </location>
</feature>
<protein>
    <submittedName>
        <fullName evidence="2">Phage tail tape measure protein</fullName>
    </submittedName>
</protein>
<dbReference type="PANTHER" id="PTHR37813:SF1">
    <property type="entry name" value="FELS-2 PROPHAGE PROTEIN"/>
    <property type="match status" value="1"/>
</dbReference>
<evidence type="ECO:0000256" key="1">
    <source>
        <dbReference type="SAM" id="MobiDB-lite"/>
    </source>
</evidence>